<evidence type="ECO:0000256" key="2">
    <source>
        <dbReference type="SAM" id="SignalP"/>
    </source>
</evidence>
<feature type="chain" id="PRO_5046826176" description="Lipoprotein" evidence="2">
    <location>
        <begin position="27"/>
        <end position="244"/>
    </location>
</feature>
<evidence type="ECO:0000313" key="4">
    <source>
        <dbReference type="Proteomes" id="UP001277761"/>
    </source>
</evidence>
<gene>
    <name evidence="3" type="ORF">SK069_18400</name>
</gene>
<name>A0ABU4VRZ6_9ACTN</name>
<evidence type="ECO:0000256" key="1">
    <source>
        <dbReference type="SAM" id="MobiDB-lite"/>
    </source>
</evidence>
<reference evidence="3 4" key="1">
    <citation type="submission" date="2023-11" db="EMBL/GenBank/DDBJ databases">
        <authorList>
            <person name="Xu M."/>
            <person name="Jiang T."/>
        </authorList>
    </citation>
    <scope>NUCLEOTIDE SEQUENCE [LARGE SCALE GENOMIC DNA]</scope>
    <source>
        <strain evidence="3 4">SD</strain>
    </source>
</reference>
<feature type="compositionally biased region" description="Gly residues" evidence="1">
    <location>
        <begin position="87"/>
        <end position="105"/>
    </location>
</feature>
<comment type="caution">
    <text evidence="3">The sequence shown here is derived from an EMBL/GenBank/DDBJ whole genome shotgun (WGS) entry which is preliminary data.</text>
</comment>
<feature type="region of interest" description="Disordered" evidence="1">
    <location>
        <begin position="44"/>
        <end position="105"/>
    </location>
</feature>
<dbReference type="PROSITE" id="PS51257">
    <property type="entry name" value="PROKAR_LIPOPROTEIN"/>
    <property type="match status" value="1"/>
</dbReference>
<dbReference type="EMBL" id="JAXAVX010000016">
    <property type="protein sequence ID" value="MDX8153575.1"/>
    <property type="molecule type" value="Genomic_DNA"/>
</dbReference>
<keyword evidence="4" id="KW-1185">Reference proteome</keyword>
<dbReference type="Proteomes" id="UP001277761">
    <property type="component" value="Unassembled WGS sequence"/>
</dbReference>
<sequence length="244" mass="23316">MLRSRPTPLLRAGLALAATSCALTLAACGGAGYGEPVAGGDGAAPVAGATVPQDGATGGSTDGQTRTTTRTSSSRSTSTTTRSTPSAGGGDGGGDGGSTGRTGGGPTIASYSSAVNGFCQQFTSAGQAYNQAFQELASGGDTSSAGARKLLGQATVAFSDGLKGAASALRKGTPPASQRGFHTRTLSALDSITSAIGGSRSQLLAGDTAALGRVATKVQASGAAGVKVPAAIASRAPACKAFAG</sequence>
<dbReference type="RefSeq" id="WP_319955724.1">
    <property type="nucleotide sequence ID" value="NZ_JAXAVX010000016.1"/>
</dbReference>
<evidence type="ECO:0000313" key="3">
    <source>
        <dbReference type="EMBL" id="MDX8153575.1"/>
    </source>
</evidence>
<protein>
    <recommendedName>
        <fullName evidence="5">Lipoprotein</fullName>
    </recommendedName>
</protein>
<feature type="compositionally biased region" description="Low complexity" evidence="1">
    <location>
        <begin position="62"/>
        <end position="86"/>
    </location>
</feature>
<organism evidence="3 4">
    <name type="scientific">Patulibacter brassicae</name>
    <dbReference type="NCBI Taxonomy" id="1705717"/>
    <lineage>
        <taxon>Bacteria</taxon>
        <taxon>Bacillati</taxon>
        <taxon>Actinomycetota</taxon>
        <taxon>Thermoleophilia</taxon>
        <taxon>Solirubrobacterales</taxon>
        <taxon>Patulibacteraceae</taxon>
        <taxon>Patulibacter</taxon>
    </lineage>
</organism>
<proteinExistence type="predicted"/>
<accession>A0ABU4VRZ6</accession>
<evidence type="ECO:0008006" key="5">
    <source>
        <dbReference type="Google" id="ProtNLM"/>
    </source>
</evidence>
<keyword evidence="2" id="KW-0732">Signal</keyword>
<feature type="signal peptide" evidence="2">
    <location>
        <begin position="1"/>
        <end position="26"/>
    </location>
</feature>